<accession>A0A9P8XVI8</accession>
<dbReference type="AlphaFoldDB" id="A0A9P8XVI8"/>
<gene>
    <name evidence="1" type="ORF">B0I36DRAFT_333482</name>
</gene>
<reference evidence="1" key="1">
    <citation type="journal article" date="2021" name="Nat. Commun.">
        <title>Genetic determinants of endophytism in the Arabidopsis root mycobiome.</title>
        <authorList>
            <person name="Mesny F."/>
            <person name="Miyauchi S."/>
            <person name="Thiergart T."/>
            <person name="Pickel B."/>
            <person name="Atanasova L."/>
            <person name="Karlsson M."/>
            <person name="Huettel B."/>
            <person name="Barry K.W."/>
            <person name="Haridas S."/>
            <person name="Chen C."/>
            <person name="Bauer D."/>
            <person name="Andreopoulos W."/>
            <person name="Pangilinan J."/>
            <person name="LaButti K."/>
            <person name="Riley R."/>
            <person name="Lipzen A."/>
            <person name="Clum A."/>
            <person name="Drula E."/>
            <person name="Henrissat B."/>
            <person name="Kohler A."/>
            <person name="Grigoriev I.V."/>
            <person name="Martin F.M."/>
            <person name="Hacquard S."/>
        </authorList>
    </citation>
    <scope>NUCLEOTIDE SEQUENCE</scope>
    <source>
        <strain evidence="1">MPI-CAGE-CH-0230</strain>
    </source>
</reference>
<proteinExistence type="predicted"/>
<name>A0A9P8XVI8_9PEZI</name>
<dbReference type="EMBL" id="JAGTJQ010000010">
    <property type="protein sequence ID" value="KAH7020943.1"/>
    <property type="molecule type" value="Genomic_DNA"/>
</dbReference>
<protein>
    <submittedName>
        <fullName evidence="1">Uncharacterized protein</fullName>
    </submittedName>
</protein>
<sequence>MVETWGFPQWRQRRLRFFFPLLGLFQEDLVSAATALFVFPMEAKKAEKQQTEVRGIGILSSFHGAGMCECSWGSPVVKGCQYVCMHSTMAGSFLVHMHA</sequence>
<organism evidence="1 2">
    <name type="scientific">Microdochium trichocladiopsis</name>
    <dbReference type="NCBI Taxonomy" id="1682393"/>
    <lineage>
        <taxon>Eukaryota</taxon>
        <taxon>Fungi</taxon>
        <taxon>Dikarya</taxon>
        <taxon>Ascomycota</taxon>
        <taxon>Pezizomycotina</taxon>
        <taxon>Sordariomycetes</taxon>
        <taxon>Xylariomycetidae</taxon>
        <taxon>Xylariales</taxon>
        <taxon>Microdochiaceae</taxon>
        <taxon>Microdochium</taxon>
    </lineage>
</organism>
<evidence type="ECO:0000313" key="1">
    <source>
        <dbReference type="EMBL" id="KAH7020943.1"/>
    </source>
</evidence>
<keyword evidence="2" id="KW-1185">Reference proteome</keyword>
<dbReference type="GeneID" id="70184773"/>
<dbReference type="RefSeq" id="XP_046007144.1">
    <property type="nucleotide sequence ID" value="XM_046155227.1"/>
</dbReference>
<comment type="caution">
    <text evidence="1">The sequence shown here is derived from an EMBL/GenBank/DDBJ whole genome shotgun (WGS) entry which is preliminary data.</text>
</comment>
<dbReference type="Proteomes" id="UP000756346">
    <property type="component" value="Unassembled WGS sequence"/>
</dbReference>
<evidence type="ECO:0000313" key="2">
    <source>
        <dbReference type="Proteomes" id="UP000756346"/>
    </source>
</evidence>